<dbReference type="Proteomes" id="UP001501757">
    <property type="component" value="Unassembled WGS sequence"/>
</dbReference>
<evidence type="ECO:0008006" key="4">
    <source>
        <dbReference type="Google" id="ProtNLM"/>
    </source>
</evidence>
<proteinExistence type="predicted"/>
<accession>A0ABN0X7A8</accession>
<comment type="caution">
    <text evidence="2">The sequence shown here is derived from an EMBL/GenBank/DDBJ whole genome shotgun (WGS) entry which is preliminary data.</text>
</comment>
<evidence type="ECO:0000313" key="2">
    <source>
        <dbReference type="EMBL" id="GAA0356956.1"/>
    </source>
</evidence>
<dbReference type="InterPro" id="IPR035093">
    <property type="entry name" value="RelE/ParE_toxin_dom_sf"/>
</dbReference>
<evidence type="ECO:0000256" key="1">
    <source>
        <dbReference type="ARBA" id="ARBA00022649"/>
    </source>
</evidence>
<dbReference type="RefSeq" id="WP_343844841.1">
    <property type="nucleotide sequence ID" value="NZ_BAAAEI010000011.1"/>
</dbReference>
<gene>
    <name evidence="2" type="ORF">GCM10009092_21480</name>
</gene>
<keyword evidence="1" id="KW-1277">Toxin-antitoxin system</keyword>
<protein>
    <recommendedName>
        <fullName evidence="4">Plasmid stabilization system protein</fullName>
    </recommendedName>
</protein>
<keyword evidence="3" id="KW-1185">Reference proteome</keyword>
<name>A0ABN0X7A8_9ALTE</name>
<reference evidence="2 3" key="1">
    <citation type="journal article" date="2019" name="Int. J. Syst. Evol. Microbiol.">
        <title>The Global Catalogue of Microorganisms (GCM) 10K type strain sequencing project: providing services to taxonomists for standard genome sequencing and annotation.</title>
        <authorList>
            <consortium name="The Broad Institute Genomics Platform"/>
            <consortium name="The Broad Institute Genome Sequencing Center for Infectious Disease"/>
            <person name="Wu L."/>
            <person name="Ma J."/>
        </authorList>
    </citation>
    <scope>NUCLEOTIDE SEQUENCE [LARGE SCALE GENOMIC DNA]</scope>
    <source>
        <strain evidence="2 3">JCM 13378</strain>
    </source>
</reference>
<dbReference type="InterPro" id="IPR007712">
    <property type="entry name" value="RelE/ParE_toxin"/>
</dbReference>
<organism evidence="2 3">
    <name type="scientific">Bowmanella denitrificans</name>
    <dbReference type="NCBI Taxonomy" id="366582"/>
    <lineage>
        <taxon>Bacteria</taxon>
        <taxon>Pseudomonadati</taxon>
        <taxon>Pseudomonadota</taxon>
        <taxon>Gammaproteobacteria</taxon>
        <taxon>Alteromonadales</taxon>
        <taxon>Alteromonadaceae</taxon>
        <taxon>Bowmanella</taxon>
    </lineage>
</organism>
<dbReference type="EMBL" id="BAAAEI010000011">
    <property type="protein sequence ID" value="GAA0356956.1"/>
    <property type="molecule type" value="Genomic_DNA"/>
</dbReference>
<dbReference type="Gene3D" id="3.30.2310.20">
    <property type="entry name" value="RelE-like"/>
    <property type="match status" value="1"/>
</dbReference>
<sequence>MQSWITAAEETDLIIERKVENLLSQPLKGVQREGPRGRLLIIPVVCVVVSYWADNERIYIMRVLHQKQKFPIDS</sequence>
<dbReference type="Pfam" id="PF05016">
    <property type="entry name" value="ParE_toxin"/>
    <property type="match status" value="1"/>
</dbReference>
<evidence type="ECO:0000313" key="3">
    <source>
        <dbReference type="Proteomes" id="UP001501757"/>
    </source>
</evidence>